<dbReference type="AlphaFoldDB" id="A0A9E9M0Q4"/>
<dbReference type="EMBL" id="CP098242">
    <property type="protein sequence ID" value="WAW11049.1"/>
    <property type="molecule type" value="Genomic_DNA"/>
</dbReference>
<sequence>MTNDRRTDWNGIRGEIAIAAARLIAEEGATYEMAKKRAARQILGDNRINGNFLPDNSEIEEEVRIYHNIFMADTQPARLLFLRKTALHMMQELAQFQPHLTGAVLNGTAGEHSDIHLQLFAESAKDVEIHLLNKNIDISVTEAESYRQKARAEETIHFYHEGEIFHLAVYNPDDMRKMVKTMDSQAERADIARLKQLIEQQE</sequence>
<protein>
    <submittedName>
        <fullName evidence="1">Uncharacterized protein</fullName>
    </submittedName>
</protein>
<name>A0A9E9M0Q4_9BURK</name>
<organism evidence="1 2">
    <name type="scientific">Oxalobacter vibrioformis</name>
    <dbReference type="NCBI Taxonomy" id="933080"/>
    <lineage>
        <taxon>Bacteria</taxon>
        <taxon>Pseudomonadati</taxon>
        <taxon>Pseudomonadota</taxon>
        <taxon>Betaproteobacteria</taxon>
        <taxon>Burkholderiales</taxon>
        <taxon>Oxalobacteraceae</taxon>
        <taxon>Oxalobacter</taxon>
    </lineage>
</organism>
<accession>A0A9E9M0Q4</accession>
<reference evidence="1" key="1">
    <citation type="journal article" date="2022" name="Front. Microbiol.">
        <title>New perspectives on an old grouping: The genomic and phenotypic variability of Oxalobacter formigenes and the implications for calcium oxalate stone prevention.</title>
        <authorList>
            <person name="Chmiel J.A."/>
            <person name="Carr C."/>
            <person name="Stuivenberg G.A."/>
            <person name="Venema R."/>
            <person name="Chanyi R.M."/>
            <person name="Al K.F."/>
            <person name="Giguere D."/>
            <person name="Say H."/>
            <person name="Akouris P.P."/>
            <person name="Dominguez Romero S.A."/>
            <person name="Kwong A."/>
            <person name="Tai V."/>
            <person name="Koval S.F."/>
            <person name="Razvi H."/>
            <person name="Bjazevic J."/>
            <person name="Burton J.P."/>
        </authorList>
    </citation>
    <scope>NUCLEOTIDE SEQUENCE</scope>
    <source>
        <strain evidence="1">WoOx3</strain>
    </source>
</reference>
<keyword evidence="2" id="KW-1185">Reference proteome</keyword>
<evidence type="ECO:0000313" key="1">
    <source>
        <dbReference type="EMBL" id="WAW11049.1"/>
    </source>
</evidence>
<dbReference type="Proteomes" id="UP001156215">
    <property type="component" value="Chromosome"/>
</dbReference>
<evidence type="ECO:0000313" key="2">
    <source>
        <dbReference type="Proteomes" id="UP001156215"/>
    </source>
</evidence>
<proteinExistence type="predicted"/>
<gene>
    <name evidence="1" type="ORF">NB640_05290</name>
</gene>
<dbReference type="KEGG" id="ovb:NB640_05290"/>
<dbReference type="RefSeq" id="WP_269310152.1">
    <property type="nucleotide sequence ID" value="NZ_CP098242.1"/>
</dbReference>